<dbReference type="GO" id="GO:0019693">
    <property type="term" value="P:ribose phosphate metabolic process"/>
    <property type="evidence" value="ECO:0007669"/>
    <property type="project" value="TreeGrafter"/>
</dbReference>
<dbReference type="GO" id="GO:0016462">
    <property type="term" value="F:pyrophosphatase activity"/>
    <property type="evidence" value="ECO:0007669"/>
    <property type="project" value="UniProtKB-ARBA"/>
</dbReference>
<dbReference type="OrthoDB" id="104705at2157"/>
<name>H2C3C7_9CREN</name>
<feature type="domain" description="Nudix hydrolase" evidence="3">
    <location>
        <begin position="29"/>
        <end position="157"/>
    </location>
</feature>
<dbReference type="AlphaFoldDB" id="H2C3C7"/>
<dbReference type="HOGENOM" id="CLU_062658_5_1_2"/>
<evidence type="ECO:0000256" key="1">
    <source>
        <dbReference type="ARBA" id="ARBA00001946"/>
    </source>
</evidence>
<dbReference type="Proteomes" id="UP000003980">
    <property type="component" value="Unassembled WGS sequence"/>
</dbReference>
<dbReference type="InterPro" id="IPR020084">
    <property type="entry name" value="NUDIX_hydrolase_CS"/>
</dbReference>
<dbReference type="SUPFAM" id="SSF55811">
    <property type="entry name" value="Nudix"/>
    <property type="match status" value="1"/>
</dbReference>
<dbReference type="InterPro" id="IPR015797">
    <property type="entry name" value="NUDIX_hydrolase-like_dom_sf"/>
</dbReference>
<dbReference type="GO" id="GO:0006753">
    <property type="term" value="P:nucleoside phosphate metabolic process"/>
    <property type="evidence" value="ECO:0007669"/>
    <property type="project" value="TreeGrafter"/>
</dbReference>
<sequence>MRIYSGKKFEVFVEKVQLPNGKERRLEYVRHRGSAVVVPRIQDDLLMIRQYRPVISKWILEFPAGSIEEGEDPEITARRELVEEVGYEAGKLTKLFSFYPSPGISTELMHVFLAEDLKYVGESPEDYEVIETFRVNAGEAIKLLEEGKIDDGKTALALLYLKHRGLIDL</sequence>
<dbReference type="InterPro" id="IPR000086">
    <property type="entry name" value="NUDIX_hydrolase_dom"/>
</dbReference>
<dbReference type="Pfam" id="PF00293">
    <property type="entry name" value="NUDIX"/>
    <property type="match status" value="1"/>
</dbReference>
<reference evidence="4 5" key="1">
    <citation type="submission" date="2012-01" db="EMBL/GenBank/DDBJ databases">
        <title>Improved High-Quality Draft sequence of Metallosphaera yellowstonensis MK1.</title>
        <authorList>
            <consortium name="US DOE Joint Genome Institute"/>
            <person name="Lucas S."/>
            <person name="Han J."/>
            <person name="Cheng J.-F."/>
            <person name="Goodwin L."/>
            <person name="Pitluck S."/>
            <person name="Peters L."/>
            <person name="Teshima H."/>
            <person name="Detter J.C."/>
            <person name="Han C."/>
            <person name="Tapia R."/>
            <person name="Land M."/>
            <person name="Hauser L."/>
            <person name="Kyrpides N."/>
            <person name="Kozubal M."/>
            <person name="Macur R.E."/>
            <person name="Jay Z."/>
            <person name="Inskeep W."/>
            <person name="Woyke T."/>
        </authorList>
    </citation>
    <scope>NUCLEOTIDE SEQUENCE [LARGE SCALE GENOMIC DNA]</scope>
    <source>
        <strain evidence="4 5">MK1</strain>
    </source>
</reference>
<dbReference type="CDD" id="cd03424">
    <property type="entry name" value="NUDIX_ADPRase_Nudt5_UGPPase_Nudt14"/>
    <property type="match status" value="1"/>
</dbReference>
<keyword evidence="5" id="KW-1185">Reference proteome</keyword>
<dbReference type="STRING" id="671065.MetMK1DRAFT_00012510"/>
<protein>
    <submittedName>
        <fullName evidence="4">NTP pyrophosphohydrolase</fullName>
    </submittedName>
</protein>
<evidence type="ECO:0000256" key="2">
    <source>
        <dbReference type="ARBA" id="ARBA00022801"/>
    </source>
</evidence>
<dbReference type="eggNOG" id="arCOG01073">
    <property type="taxonomic scope" value="Archaea"/>
</dbReference>
<dbReference type="RefSeq" id="WP_009071536.1">
    <property type="nucleotide sequence ID" value="NZ_JH597761.1"/>
</dbReference>
<comment type="cofactor">
    <cofactor evidence="1">
        <name>Mg(2+)</name>
        <dbReference type="ChEBI" id="CHEBI:18420"/>
    </cofactor>
</comment>
<dbReference type="InterPro" id="IPR020476">
    <property type="entry name" value="Nudix_hydrolase"/>
</dbReference>
<organism evidence="4 5">
    <name type="scientific">Metallosphaera yellowstonensis MK1</name>
    <dbReference type="NCBI Taxonomy" id="671065"/>
    <lineage>
        <taxon>Archaea</taxon>
        <taxon>Thermoproteota</taxon>
        <taxon>Thermoprotei</taxon>
        <taxon>Sulfolobales</taxon>
        <taxon>Sulfolobaceae</taxon>
        <taxon>Metallosphaera</taxon>
    </lineage>
</organism>
<accession>H2C3C7</accession>
<dbReference type="PROSITE" id="PS00893">
    <property type="entry name" value="NUDIX_BOX"/>
    <property type="match status" value="1"/>
</dbReference>
<dbReference type="PROSITE" id="PS51462">
    <property type="entry name" value="NUDIX"/>
    <property type="match status" value="1"/>
</dbReference>
<dbReference type="PRINTS" id="PR00502">
    <property type="entry name" value="NUDIXFAMILY"/>
</dbReference>
<dbReference type="Gene3D" id="3.90.79.10">
    <property type="entry name" value="Nucleoside Triphosphate Pyrophosphohydrolase"/>
    <property type="match status" value="1"/>
</dbReference>
<dbReference type="FunFam" id="3.90.79.10:FF:000024">
    <property type="entry name" value="ADP-ribose pyrophosphatase"/>
    <property type="match status" value="1"/>
</dbReference>
<dbReference type="EMBL" id="JH597761">
    <property type="protein sequence ID" value="EHP70748.1"/>
    <property type="molecule type" value="Genomic_DNA"/>
</dbReference>
<proteinExistence type="predicted"/>
<evidence type="ECO:0000313" key="4">
    <source>
        <dbReference type="EMBL" id="EHP70748.1"/>
    </source>
</evidence>
<evidence type="ECO:0000313" key="5">
    <source>
        <dbReference type="Proteomes" id="UP000003980"/>
    </source>
</evidence>
<dbReference type="PANTHER" id="PTHR11839:SF18">
    <property type="entry name" value="NUDIX HYDROLASE DOMAIN-CONTAINING PROTEIN"/>
    <property type="match status" value="1"/>
</dbReference>
<keyword evidence="2 4" id="KW-0378">Hydrolase</keyword>
<evidence type="ECO:0000259" key="3">
    <source>
        <dbReference type="PROSITE" id="PS51462"/>
    </source>
</evidence>
<gene>
    <name evidence="4" type="ORF">MetMK1DRAFT_00012510</name>
</gene>
<dbReference type="PANTHER" id="PTHR11839">
    <property type="entry name" value="UDP/ADP-SUGAR PYROPHOSPHATASE"/>
    <property type="match status" value="1"/>
</dbReference>